<dbReference type="AlphaFoldDB" id="A0AAV3PWY5"/>
<accession>A0AAV3PWY5</accession>
<proteinExistence type="predicted"/>
<sequence>MEMFPRDAAVMYKWLRDQVVAKPGFFYDIEIDEERRIKTIFRMDAIIISDYSKFGDFVSFDTIYRMNDTHKPLDMSIRSPNLSSKGSECSILVLMGSLAFLHIQLSEAMIFCIGEGCIHRWQNNHLVERAT</sequence>
<name>A0AAV3PWY5_LITER</name>
<organism evidence="1 2">
    <name type="scientific">Lithospermum erythrorhizon</name>
    <name type="common">Purple gromwell</name>
    <name type="synonym">Lithospermum officinale var. erythrorhizon</name>
    <dbReference type="NCBI Taxonomy" id="34254"/>
    <lineage>
        <taxon>Eukaryota</taxon>
        <taxon>Viridiplantae</taxon>
        <taxon>Streptophyta</taxon>
        <taxon>Embryophyta</taxon>
        <taxon>Tracheophyta</taxon>
        <taxon>Spermatophyta</taxon>
        <taxon>Magnoliopsida</taxon>
        <taxon>eudicotyledons</taxon>
        <taxon>Gunneridae</taxon>
        <taxon>Pentapetalae</taxon>
        <taxon>asterids</taxon>
        <taxon>lamiids</taxon>
        <taxon>Boraginales</taxon>
        <taxon>Boraginaceae</taxon>
        <taxon>Boraginoideae</taxon>
        <taxon>Lithospermeae</taxon>
        <taxon>Lithospermum</taxon>
    </lineage>
</organism>
<dbReference type="EMBL" id="BAABME010019014">
    <property type="protein sequence ID" value="GAA0155760.1"/>
    <property type="molecule type" value="Genomic_DNA"/>
</dbReference>
<protein>
    <submittedName>
        <fullName evidence="1">Uncharacterized protein</fullName>
    </submittedName>
</protein>
<dbReference type="PANTHER" id="PTHR47718">
    <property type="entry name" value="OS01G0519700 PROTEIN"/>
    <property type="match status" value="1"/>
</dbReference>
<dbReference type="PANTHER" id="PTHR47718:SF2">
    <property type="entry name" value="PROTEIN FAR1-RELATED SEQUENCE 5-LIKE"/>
    <property type="match status" value="1"/>
</dbReference>
<evidence type="ECO:0000313" key="2">
    <source>
        <dbReference type="Proteomes" id="UP001454036"/>
    </source>
</evidence>
<reference evidence="1 2" key="1">
    <citation type="submission" date="2024-01" db="EMBL/GenBank/DDBJ databases">
        <title>The complete chloroplast genome sequence of Lithospermum erythrorhizon: insights into the phylogenetic relationship among Boraginaceae species and the maternal lineages of purple gromwells.</title>
        <authorList>
            <person name="Okada T."/>
            <person name="Watanabe K."/>
        </authorList>
    </citation>
    <scope>NUCLEOTIDE SEQUENCE [LARGE SCALE GENOMIC DNA]</scope>
</reference>
<dbReference type="Proteomes" id="UP001454036">
    <property type="component" value="Unassembled WGS sequence"/>
</dbReference>
<gene>
    <name evidence="1" type="ORF">LIER_38147</name>
</gene>
<evidence type="ECO:0000313" key="1">
    <source>
        <dbReference type="EMBL" id="GAA0155760.1"/>
    </source>
</evidence>
<keyword evidence="2" id="KW-1185">Reference proteome</keyword>
<comment type="caution">
    <text evidence="1">The sequence shown here is derived from an EMBL/GenBank/DDBJ whole genome shotgun (WGS) entry which is preliminary data.</text>
</comment>